<feature type="compositionally biased region" description="Acidic residues" evidence="8">
    <location>
        <begin position="430"/>
        <end position="444"/>
    </location>
</feature>
<feature type="compositionally biased region" description="Basic and acidic residues" evidence="8">
    <location>
        <begin position="541"/>
        <end position="580"/>
    </location>
</feature>
<name>G4TI31_SERID</name>
<organism evidence="10 11">
    <name type="scientific">Serendipita indica (strain DSM 11827)</name>
    <name type="common">Root endophyte fungus</name>
    <name type="synonym">Piriformospora indica</name>
    <dbReference type="NCBI Taxonomy" id="1109443"/>
    <lineage>
        <taxon>Eukaryota</taxon>
        <taxon>Fungi</taxon>
        <taxon>Dikarya</taxon>
        <taxon>Basidiomycota</taxon>
        <taxon>Agaricomycotina</taxon>
        <taxon>Agaricomycetes</taxon>
        <taxon>Sebacinales</taxon>
        <taxon>Serendipitaceae</taxon>
        <taxon>Serendipita</taxon>
    </lineage>
</organism>
<keyword evidence="6" id="KW-0539">Nucleus</keyword>
<dbReference type="InterPro" id="IPR035979">
    <property type="entry name" value="RBD_domain_sf"/>
</dbReference>
<dbReference type="HOGENOM" id="CLU_018832_0_0_1"/>
<feature type="compositionally biased region" description="Polar residues" evidence="8">
    <location>
        <begin position="511"/>
        <end position="520"/>
    </location>
</feature>
<dbReference type="InterPro" id="IPR012677">
    <property type="entry name" value="Nucleotide-bd_a/b_plait_sf"/>
</dbReference>
<feature type="region of interest" description="Disordered" evidence="8">
    <location>
        <begin position="165"/>
        <end position="190"/>
    </location>
</feature>
<comment type="similarity">
    <text evidence="3">Belongs to the RRM RBM34 family.</text>
</comment>
<evidence type="ECO:0000259" key="9">
    <source>
        <dbReference type="PROSITE" id="PS50102"/>
    </source>
</evidence>
<feature type="region of interest" description="Disordered" evidence="8">
    <location>
        <begin position="421"/>
        <end position="452"/>
    </location>
</feature>
<evidence type="ECO:0000256" key="3">
    <source>
        <dbReference type="ARBA" id="ARBA00007077"/>
    </source>
</evidence>
<proteinExistence type="inferred from homology"/>
<comment type="caution">
    <text evidence="10">The sequence shown here is derived from an EMBL/GenBank/DDBJ whole genome shotgun (WGS) entry which is preliminary data.</text>
</comment>
<dbReference type="OrthoDB" id="442677at2759"/>
<dbReference type="PANTHER" id="PTHR23236:SF25">
    <property type="entry name" value="RNA-BINDING PROTEIN 34"/>
    <property type="match status" value="1"/>
</dbReference>
<feature type="compositionally biased region" description="Basic and acidic residues" evidence="8">
    <location>
        <begin position="91"/>
        <end position="112"/>
    </location>
</feature>
<protein>
    <recommendedName>
        <fullName evidence="4">Nucleolar protein 12</fullName>
    </recommendedName>
</protein>
<dbReference type="InterPro" id="IPR000504">
    <property type="entry name" value="RRM_dom"/>
</dbReference>
<dbReference type="Proteomes" id="UP000007148">
    <property type="component" value="Unassembled WGS sequence"/>
</dbReference>
<evidence type="ECO:0000256" key="2">
    <source>
        <dbReference type="ARBA" id="ARBA00004604"/>
    </source>
</evidence>
<dbReference type="GO" id="GO:0000463">
    <property type="term" value="P:maturation of LSU-rRNA from tricistronic rRNA transcript (SSU-rRNA, 5.8S rRNA, LSU-rRNA)"/>
    <property type="evidence" value="ECO:0007669"/>
    <property type="project" value="TreeGrafter"/>
</dbReference>
<keyword evidence="5 7" id="KW-0694">RNA-binding</keyword>
<dbReference type="GO" id="GO:0019843">
    <property type="term" value="F:rRNA binding"/>
    <property type="evidence" value="ECO:0007669"/>
    <property type="project" value="TreeGrafter"/>
</dbReference>
<dbReference type="FunCoup" id="G4TI31">
    <property type="interactions" value="285"/>
</dbReference>
<dbReference type="SMART" id="SM00360">
    <property type="entry name" value="RRM"/>
    <property type="match status" value="1"/>
</dbReference>
<dbReference type="Gene3D" id="3.30.70.330">
    <property type="match status" value="2"/>
</dbReference>
<dbReference type="EMBL" id="CAFZ01000101">
    <property type="protein sequence ID" value="CCA70974.1"/>
    <property type="molecule type" value="Genomic_DNA"/>
</dbReference>
<evidence type="ECO:0000313" key="10">
    <source>
        <dbReference type="EMBL" id="CCA70974.1"/>
    </source>
</evidence>
<gene>
    <name evidence="10" type="ORF">PIIN_04907</name>
</gene>
<dbReference type="InParanoid" id="G4TI31"/>
<evidence type="ECO:0000256" key="5">
    <source>
        <dbReference type="ARBA" id="ARBA00022884"/>
    </source>
</evidence>
<accession>G4TI31</accession>
<feature type="compositionally biased region" description="Basic residues" evidence="8">
    <location>
        <begin position="602"/>
        <end position="627"/>
    </location>
</feature>
<dbReference type="SUPFAM" id="SSF54928">
    <property type="entry name" value="RNA-binding domain, RBD"/>
    <property type="match status" value="1"/>
</dbReference>
<feature type="region of interest" description="Disordered" evidence="8">
    <location>
        <begin position="508"/>
        <end position="627"/>
    </location>
</feature>
<comment type="subcellular location">
    <subcellularLocation>
        <location evidence="2">Nucleus</location>
        <location evidence="2">Nucleolus</location>
    </subcellularLocation>
</comment>
<dbReference type="STRING" id="1109443.G4TI31"/>
<feature type="compositionally biased region" description="Basic and acidic residues" evidence="8">
    <location>
        <begin position="273"/>
        <end position="297"/>
    </location>
</feature>
<comment type="function">
    <text evidence="1">Involved in pre-25S rRNA processing.</text>
</comment>
<dbReference type="OMA" id="IAFIKHE"/>
<reference evidence="10 11" key="1">
    <citation type="journal article" date="2011" name="PLoS Pathog.">
        <title>Endophytic Life Strategies Decoded by Genome and Transcriptome Analyses of the Mutualistic Root Symbiont Piriformospora indica.</title>
        <authorList>
            <person name="Zuccaro A."/>
            <person name="Lahrmann U."/>
            <person name="Guldener U."/>
            <person name="Langen G."/>
            <person name="Pfiffi S."/>
            <person name="Biedenkopf D."/>
            <person name="Wong P."/>
            <person name="Samans B."/>
            <person name="Grimm C."/>
            <person name="Basiewicz M."/>
            <person name="Murat C."/>
            <person name="Martin F."/>
            <person name="Kogel K.H."/>
        </authorList>
    </citation>
    <scope>NUCLEOTIDE SEQUENCE [LARGE SCALE GENOMIC DNA]</scope>
    <source>
        <strain evidence="10 11">DSM 11827</strain>
    </source>
</reference>
<evidence type="ECO:0000256" key="1">
    <source>
        <dbReference type="ARBA" id="ARBA00002475"/>
    </source>
</evidence>
<feature type="compositionally biased region" description="Basic and acidic residues" evidence="8">
    <location>
        <begin position="588"/>
        <end position="601"/>
    </location>
</feature>
<dbReference type="eggNOG" id="KOG0118">
    <property type="taxonomic scope" value="Eukaryota"/>
</dbReference>
<evidence type="ECO:0000256" key="8">
    <source>
        <dbReference type="SAM" id="MobiDB-lite"/>
    </source>
</evidence>
<feature type="region of interest" description="Disordered" evidence="8">
    <location>
        <begin position="33"/>
        <end position="113"/>
    </location>
</feature>
<keyword evidence="11" id="KW-1185">Reference proteome</keyword>
<evidence type="ECO:0000256" key="4">
    <source>
        <dbReference type="ARBA" id="ARBA00015520"/>
    </source>
</evidence>
<dbReference type="PROSITE" id="PS50102">
    <property type="entry name" value="RRM"/>
    <property type="match status" value="1"/>
</dbReference>
<dbReference type="PANTHER" id="PTHR23236">
    <property type="entry name" value="EUKARYOTIC TRANSLATION INITIATION FACTOR 4B/4H"/>
    <property type="match status" value="1"/>
</dbReference>
<feature type="domain" description="RRM" evidence="9">
    <location>
        <begin position="392"/>
        <end position="509"/>
    </location>
</feature>
<sequence>MLSSFLLAKASTKGKEYAVDSALDALFTSNTKHTITVPETEAETTKIDNHSASTTKRKRDTVQSAVPIKKRKRDQPEVAPHPKGPNTIRASRKDEEDVRSSSEPVEEKEFRKGKAVRVIKVTDDIQELGERYSKQTLHTPKSKRGIEKGLTYPPKVTSVENRVVPAVESDSSESEDGHQGLVHETVSKSGAVKIPKERRLAYVPDGETKEQREERTVFVGNLPPEVVKSKPLQKSLKRCITGPLADLGSGIKIESIRFRSVAFKAPTNPQALKESEPTEGSTRRKERAAAWRKTKQEEEGEELEQPKEYLTPAEKKRIAFIKGELHDQAASVNAYIVLAHPHPNSKELAGMNPYEAAKLVARTMDGSSFEGRTLRVDRASRGDIGQDRDPASTIFVGSLDFNAKEEDLRAFFETLLATELGPPSAKVDPEDSGDDSDESSDDGDQGIRGNGQAKWVRSVRIVRDKDTQLGKGFAYVRFSERTCVDEVMAMEPTKLKFAKRKLRVDRCKTAPSGSKTSMSTPKRDTRQVAKAVDSQKKRHVEKPVGKKLRGDPSLGERLKGLSKEERREAKKNDPTRQARRMEKKKARAVLEKDLSKADKSRVRERKVRSISKSKDKPKRKYGKSSKS</sequence>
<evidence type="ECO:0000256" key="6">
    <source>
        <dbReference type="ARBA" id="ARBA00023242"/>
    </source>
</evidence>
<evidence type="ECO:0000313" key="11">
    <source>
        <dbReference type="Proteomes" id="UP000007148"/>
    </source>
</evidence>
<dbReference type="AlphaFoldDB" id="G4TI31"/>
<dbReference type="GO" id="GO:0005730">
    <property type="term" value="C:nucleolus"/>
    <property type="evidence" value="ECO:0007669"/>
    <property type="project" value="UniProtKB-SubCell"/>
</dbReference>
<evidence type="ECO:0000256" key="7">
    <source>
        <dbReference type="PROSITE-ProRule" id="PRU00176"/>
    </source>
</evidence>
<feature type="region of interest" description="Disordered" evidence="8">
    <location>
        <begin position="267"/>
        <end position="309"/>
    </location>
</feature>